<reference evidence="3 4" key="1">
    <citation type="journal article" name="Sci. Rep.">
        <title>Telomere-to-telomere assembled and centromere annotated genomes of the two main subspecies of the button mushroom Agaricus bisporus reveal especially polymorphic chromosome ends.</title>
        <authorList>
            <person name="Sonnenberg A.S.M."/>
            <person name="Sedaghat-Telgerd N."/>
            <person name="Lavrijssen B."/>
            <person name="Ohm R.A."/>
            <person name="Hendrickx P.M."/>
            <person name="Scholtmeijer K."/>
            <person name="Baars J.J.P."/>
            <person name="van Peer A."/>
        </authorList>
    </citation>
    <scope>NUCLEOTIDE SEQUENCE [LARGE SCALE GENOMIC DNA]</scope>
    <source>
        <strain evidence="3 4">H119_p4</strain>
    </source>
</reference>
<feature type="compositionally biased region" description="Low complexity" evidence="1">
    <location>
        <begin position="27"/>
        <end position="48"/>
    </location>
</feature>
<feature type="region of interest" description="Disordered" evidence="1">
    <location>
        <begin position="310"/>
        <end position="348"/>
    </location>
</feature>
<evidence type="ECO:0000313" key="4">
    <source>
        <dbReference type="Proteomes" id="UP000629468"/>
    </source>
</evidence>
<feature type="region of interest" description="Disordered" evidence="1">
    <location>
        <begin position="473"/>
        <end position="498"/>
    </location>
</feature>
<feature type="compositionally biased region" description="Polar residues" evidence="1">
    <location>
        <begin position="748"/>
        <end position="766"/>
    </location>
</feature>
<proteinExistence type="predicted"/>
<accession>A0A8H7C4J8</accession>
<evidence type="ECO:0000256" key="2">
    <source>
        <dbReference type="SAM" id="Phobius"/>
    </source>
</evidence>
<comment type="caution">
    <text evidence="3">The sequence shown here is derived from an EMBL/GenBank/DDBJ whole genome shotgun (WGS) entry which is preliminary data.</text>
</comment>
<evidence type="ECO:0000256" key="1">
    <source>
        <dbReference type="SAM" id="MobiDB-lite"/>
    </source>
</evidence>
<feature type="region of interest" description="Disordered" evidence="1">
    <location>
        <begin position="106"/>
        <end position="131"/>
    </location>
</feature>
<protein>
    <submittedName>
        <fullName evidence="3">Uncharacterized protein</fullName>
    </submittedName>
</protein>
<organism evidence="3 4">
    <name type="scientific">Agaricus bisporus var. burnettii</name>
    <dbReference type="NCBI Taxonomy" id="192524"/>
    <lineage>
        <taxon>Eukaryota</taxon>
        <taxon>Fungi</taxon>
        <taxon>Dikarya</taxon>
        <taxon>Basidiomycota</taxon>
        <taxon>Agaricomycotina</taxon>
        <taxon>Agaricomycetes</taxon>
        <taxon>Agaricomycetidae</taxon>
        <taxon>Agaricales</taxon>
        <taxon>Agaricineae</taxon>
        <taxon>Agaricaceae</taxon>
        <taxon>Agaricus</taxon>
    </lineage>
</organism>
<feature type="region of interest" description="Disordered" evidence="1">
    <location>
        <begin position="648"/>
        <end position="790"/>
    </location>
</feature>
<gene>
    <name evidence="3" type="ORF">Agabi119p4_9426</name>
</gene>
<name>A0A8H7C4J8_AGABI</name>
<feature type="compositionally biased region" description="Polar residues" evidence="1">
    <location>
        <begin position="173"/>
        <end position="188"/>
    </location>
</feature>
<keyword evidence="2" id="KW-0472">Membrane</keyword>
<feature type="compositionally biased region" description="Low complexity" evidence="1">
    <location>
        <begin position="310"/>
        <end position="321"/>
    </location>
</feature>
<feature type="compositionally biased region" description="Polar residues" evidence="1">
    <location>
        <begin position="327"/>
        <end position="342"/>
    </location>
</feature>
<feature type="compositionally biased region" description="Low complexity" evidence="1">
    <location>
        <begin position="703"/>
        <end position="722"/>
    </location>
</feature>
<dbReference type="Proteomes" id="UP000629468">
    <property type="component" value="Unassembled WGS sequence"/>
</dbReference>
<evidence type="ECO:0000313" key="3">
    <source>
        <dbReference type="EMBL" id="KAF7761434.1"/>
    </source>
</evidence>
<dbReference type="EMBL" id="JABXXO010000013">
    <property type="protein sequence ID" value="KAF7761434.1"/>
    <property type="molecule type" value="Genomic_DNA"/>
</dbReference>
<feature type="compositionally biased region" description="Low complexity" evidence="1">
    <location>
        <begin position="257"/>
        <end position="274"/>
    </location>
</feature>
<feature type="compositionally biased region" description="Polar residues" evidence="1">
    <location>
        <begin position="473"/>
        <end position="484"/>
    </location>
</feature>
<sequence>MPHAVRKPRSSPCSTMTGADDSKLHVHQSQSIHSSSRSLRHCQSSRLSPLTRRQNTISFDTSTLSGDSSQAFVSSPHGMLGLSFPDLKTSTNRVSSSSPVSASDILILNSSSPSPSPGGGRSSATGPPNTGLLVPSVSGLISIPDTTSFLSVQSPSAQKPSLLLNLSRSPTLTSTSFAPSSTSEQVPQSDSLSTTSGSLTTSSLNQSTTVETISSALTGLPTGFSVTRTALPTTIQDSTTMSTPPSSTILAGPPSNSSMVSTPTTSGSSSPETLTTIEPTLNTTSGSMSTSVIASSTFIPITTLNISTSVTESPSESMTSSSEDHLPTSNSTEFTKTSSVAQLPTERPSPVPILHTSIRFVSTSTYTSYQTITNGPTITYTTVVESGVLISDKPRPDDNAFSHNTGAIIGVAVSAAFVALVILTIVFLSCQRYKRNRERESGNISRESFLRRELELDPDILSRPGRNNYVTMRQPGSISFNLSPNDGRGGVGDSDENVSTESADMYPIESHASPPVGGMDPYALGPTLIPGSSGVHSFNTPYSHNVRATDNNTRHPLAGSPIMDTPMGSPTQAAFSPACVYAYDNPQQTSGLGGATGSDSCADTPGCAVPSTSGHGYYSTDGHTTPACIGSSSHGHTVNNFGVLTSSSGHARSMSPGGMLASSSEHGMGAGKGISKPWHRSKSVSSFVERRGQAPPSSYIPPRGETGNSTESSGSDSSSSRTLFGKFRSMRKLKKERKEELNRRLSLQSENIRASMAQSSRESITMSMGHGSNFGHTAIHRPPSSLLNPPNPPLVTVSPVPPVPTLQYPVMMAEPVQYAHASQPLSYPYLPPLPPHNPRYSIGVAISDSPYLDAWPPPNSPSLPSLVPTGTDASSYVEGLLNPNMLPKPSGDAGISGVYGARGGGLDDRFVNGSKGGDGMSRYSLWMNEYDGRSEMSLRDNVDYSRPISGPLAAMGTMYSGSTPTFGTDRDIMEEAREGA</sequence>
<keyword evidence="2" id="KW-1133">Transmembrane helix</keyword>
<feature type="transmembrane region" description="Helical" evidence="2">
    <location>
        <begin position="407"/>
        <end position="430"/>
    </location>
</feature>
<feature type="region of interest" description="Disordered" evidence="1">
    <location>
        <begin position="1"/>
        <end position="54"/>
    </location>
</feature>
<keyword evidence="2" id="KW-0812">Transmembrane</keyword>
<dbReference type="AlphaFoldDB" id="A0A8H7C4J8"/>
<feature type="region of interest" description="Disordered" evidence="1">
    <location>
        <begin position="173"/>
        <end position="208"/>
    </location>
</feature>
<feature type="region of interest" description="Disordered" evidence="1">
    <location>
        <begin position="233"/>
        <end position="274"/>
    </location>
</feature>
<feature type="compositionally biased region" description="Low complexity" evidence="1">
    <location>
        <begin position="238"/>
        <end position="248"/>
    </location>
</feature>
<feature type="compositionally biased region" description="Low complexity" evidence="1">
    <location>
        <begin position="189"/>
        <end position="208"/>
    </location>
</feature>